<name>A0AAV6Y6A9_9LAMI</name>
<dbReference type="InterPro" id="IPR008949">
    <property type="entry name" value="Isoprenoid_synthase_dom_sf"/>
</dbReference>
<evidence type="ECO:0000313" key="6">
    <source>
        <dbReference type="EMBL" id="KAG8386980.1"/>
    </source>
</evidence>
<dbReference type="GO" id="GO:0000287">
    <property type="term" value="F:magnesium ion binding"/>
    <property type="evidence" value="ECO:0007669"/>
    <property type="project" value="InterPro"/>
</dbReference>
<sequence length="519" mass="60525">MVEEDRVVSEYNKSIEELQEETRKALRTDLEPMEAMKLIDSLQWLGIAYKYEEEIDFWLEKLLEWDAGEDLHATSLRFRLLRQNAKPVSSDVFRKFVASDNGKFKKSLNRDKEGLLSLYEASYLGTKGDEILSEAMRYSKSQLKLSVDDEGTLPRDLSGRIRRALELPRHLRMDRLETRLYIDEYSKQNDHSSLLLQHAKLDYNQLQLLHQTELTEISRWWKQLGLVEKLSFARNRPMECFLWTVGTLPQPIYSGVRIELAKTVAILLVIDDIFDTYGTIDELSLFTSAIQRWDLDAIDQLPEYMKICYMALYNTTNEIAYKVLKEQGRNILPYLSRTWIDTIEAFMIEAEWFNNGHRPCAEDYMENGVITAGAYMALVHAFFLIGQGLTTQNMKLMTKPYPKLFTNSGKILRLWDDLGTAKEEQDRGDNASSIILFMEEKNIGCEDEAREYIMQLILDLWKDLNTELLDSNTLLPLPLIRVCFNMSRTSQVIYQHQENSYFASVDKFVDFILFKPICN</sequence>
<dbReference type="InterPro" id="IPR044814">
    <property type="entry name" value="Terpene_cyclase_plant_C1"/>
</dbReference>
<proteinExistence type="predicted"/>
<comment type="caution">
    <text evidence="6">The sequence shown here is derived from an EMBL/GenBank/DDBJ whole genome shotgun (WGS) entry which is preliminary data.</text>
</comment>
<dbReference type="CDD" id="cd00684">
    <property type="entry name" value="Terpene_cyclase_plant_C1"/>
    <property type="match status" value="1"/>
</dbReference>
<evidence type="ECO:0000259" key="5">
    <source>
        <dbReference type="Pfam" id="PF03936"/>
    </source>
</evidence>
<dbReference type="SUPFAM" id="SSF48239">
    <property type="entry name" value="Terpenoid cyclases/Protein prenyltransferases"/>
    <property type="match status" value="1"/>
</dbReference>
<dbReference type="PANTHER" id="PTHR31225">
    <property type="entry name" value="OS04G0344100 PROTEIN-RELATED"/>
    <property type="match status" value="1"/>
</dbReference>
<dbReference type="EMBL" id="WHWC01000003">
    <property type="protein sequence ID" value="KAG8386980.1"/>
    <property type="molecule type" value="Genomic_DNA"/>
</dbReference>
<dbReference type="Gene3D" id="1.50.10.130">
    <property type="entry name" value="Terpene synthase, N-terminal domain"/>
    <property type="match status" value="1"/>
</dbReference>
<dbReference type="InterPro" id="IPR036965">
    <property type="entry name" value="Terpene_synth_N_sf"/>
</dbReference>
<evidence type="ECO:0000256" key="3">
    <source>
        <dbReference type="SAM" id="Coils"/>
    </source>
</evidence>
<feature type="domain" description="Terpene synthase metal-binding" evidence="5">
    <location>
        <begin position="222"/>
        <end position="463"/>
    </location>
</feature>
<dbReference type="InterPro" id="IPR008930">
    <property type="entry name" value="Terpenoid_cyclase/PrenylTrfase"/>
</dbReference>
<evidence type="ECO:0000313" key="7">
    <source>
        <dbReference type="Proteomes" id="UP000826271"/>
    </source>
</evidence>
<dbReference type="GO" id="GO:0016102">
    <property type="term" value="P:diterpenoid biosynthetic process"/>
    <property type="evidence" value="ECO:0007669"/>
    <property type="project" value="InterPro"/>
</dbReference>
<dbReference type="InterPro" id="IPR001906">
    <property type="entry name" value="Terpene_synth_N"/>
</dbReference>
<dbReference type="AlphaFoldDB" id="A0AAV6Y6A9"/>
<dbReference type="PANTHER" id="PTHR31225:SF137">
    <property type="entry name" value="TERPENE SYNTHASE 11-RELATED"/>
    <property type="match status" value="1"/>
</dbReference>
<evidence type="ECO:0000259" key="4">
    <source>
        <dbReference type="Pfam" id="PF01397"/>
    </source>
</evidence>
<dbReference type="InterPro" id="IPR005630">
    <property type="entry name" value="Terpene_synthase_metal-bd"/>
</dbReference>
<keyword evidence="3" id="KW-0175">Coiled coil</keyword>
<dbReference type="InterPro" id="IPR050148">
    <property type="entry name" value="Terpene_synthase-like"/>
</dbReference>
<dbReference type="SUPFAM" id="SSF48576">
    <property type="entry name" value="Terpenoid synthases"/>
    <property type="match status" value="1"/>
</dbReference>
<dbReference type="FunFam" id="1.10.600.10:FF:000007">
    <property type="entry name" value="Isoprene synthase, chloroplastic"/>
    <property type="match status" value="1"/>
</dbReference>
<gene>
    <name evidence="6" type="ORF">BUALT_Bualt03G0205000</name>
</gene>
<evidence type="ECO:0000256" key="1">
    <source>
        <dbReference type="ARBA" id="ARBA00022723"/>
    </source>
</evidence>
<dbReference type="GO" id="GO:0010333">
    <property type="term" value="F:terpene synthase activity"/>
    <property type="evidence" value="ECO:0007669"/>
    <property type="project" value="InterPro"/>
</dbReference>
<keyword evidence="1" id="KW-0479">Metal-binding</keyword>
<evidence type="ECO:0000256" key="2">
    <source>
        <dbReference type="ARBA" id="ARBA00022842"/>
    </source>
</evidence>
<keyword evidence="7" id="KW-1185">Reference proteome</keyword>
<reference evidence="6" key="1">
    <citation type="submission" date="2019-10" db="EMBL/GenBank/DDBJ databases">
        <authorList>
            <person name="Zhang R."/>
            <person name="Pan Y."/>
            <person name="Wang J."/>
            <person name="Ma R."/>
            <person name="Yu S."/>
        </authorList>
    </citation>
    <scope>NUCLEOTIDE SEQUENCE</scope>
    <source>
        <strain evidence="6">LA-IB0</strain>
        <tissue evidence="6">Leaf</tissue>
    </source>
</reference>
<dbReference type="Gene3D" id="1.10.600.10">
    <property type="entry name" value="Farnesyl Diphosphate Synthase"/>
    <property type="match status" value="1"/>
</dbReference>
<organism evidence="6 7">
    <name type="scientific">Buddleja alternifolia</name>
    <dbReference type="NCBI Taxonomy" id="168488"/>
    <lineage>
        <taxon>Eukaryota</taxon>
        <taxon>Viridiplantae</taxon>
        <taxon>Streptophyta</taxon>
        <taxon>Embryophyta</taxon>
        <taxon>Tracheophyta</taxon>
        <taxon>Spermatophyta</taxon>
        <taxon>Magnoliopsida</taxon>
        <taxon>eudicotyledons</taxon>
        <taxon>Gunneridae</taxon>
        <taxon>Pentapetalae</taxon>
        <taxon>asterids</taxon>
        <taxon>lamiids</taxon>
        <taxon>Lamiales</taxon>
        <taxon>Scrophulariaceae</taxon>
        <taxon>Buddlejeae</taxon>
        <taxon>Buddleja</taxon>
    </lineage>
</organism>
<accession>A0AAV6Y6A9</accession>
<dbReference type="InterPro" id="IPR034741">
    <property type="entry name" value="Terpene_cyclase-like_1_C"/>
</dbReference>
<keyword evidence="2" id="KW-0460">Magnesium</keyword>
<feature type="coiled-coil region" evidence="3">
    <location>
        <begin position="1"/>
        <end position="28"/>
    </location>
</feature>
<dbReference type="SFLD" id="SFLDS00005">
    <property type="entry name" value="Isoprenoid_Synthase_Type_I"/>
    <property type="match status" value="1"/>
</dbReference>
<protein>
    <submittedName>
        <fullName evidence="6">Uncharacterized protein</fullName>
    </submittedName>
</protein>
<dbReference type="Proteomes" id="UP000826271">
    <property type="component" value="Unassembled WGS sequence"/>
</dbReference>
<dbReference type="Pfam" id="PF01397">
    <property type="entry name" value="Terpene_synth"/>
    <property type="match status" value="1"/>
</dbReference>
<feature type="domain" description="Terpene synthase N-terminal" evidence="4">
    <location>
        <begin position="9"/>
        <end position="165"/>
    </location>
</feature>
<dbReference type="Pfam" id="PF03936">
    <property type="entry name" value="Terpene_synth_C"/>
    <property type="match status" value="1"/>
</dbReference>
<dbReference type="SFLD" id="SFLDG01019">
    <property type="entry name" value="Terpene_Cyclase_Like_1_C_Termi"/>
    <property type="match status" value="1"/>
</dbReference>